<organism evidence="2 3">
    <name type="scientific">Elaeophora elaphi</name>
    <dbReference type="NCBI Taxonomy" id="1147741"/>
    <lineage>
        <taxon>Eukaryota</taxon>
        <taxon>Metazoa</taxon>
        <taxon>Ecdysozoa</taxon>
        <taxon>Nematoda</taxon>
        <taxon>Chromadorea</taxon>
        <taxon>Rhabditida</taxon>
        <taxon>Spirurina</taxon>
        <taxon>Spiruromorpha</taxon>
        <taxon>Filarioidea</taxon>
        <taxon>Onchocercidae</taxon>
        <taxon>Elaeophora</taxon>
    </lineage>
</organism>
<feature type="compositionally biased region" description="Acidic residues" evidence="1">
    <location>
        <begin position="58"/>
        <end position="77"/>
    </location>
</feature>
<feature type="compositionally biased region" description="Basic and acidic residues" evidence="1">
    <location>
        <begin position="1"/>
        <end position="18"/>
    </location>
</feature>
<dbReference type="Proteomes" id="UP000050640">
    <property type="component" value="Unplaced"/>
</dbReference>
<accession>A0A0R3S3P4</accession>
<reference evidence="3" key="1">
    <citation type="submission" date="2017-02" db="UniProtKB">
        <authorList>
            <consortium name="WormBaseParasite"/>
        </authorList>
    </citation>
    <scope>IDENTIFICATION</scope>
</reference>
<feature type="region of interest" description="Disordered" evidence="1">
    <location>
        <begin position="1"/>
        <end position="100"/>
    </location>
</feature>
<dbReference type="WBParaSite" id="EEL_0000938901-mRNA-1">
    <property type="protein sequence ID" value="EEL_0000938901-mRNA-1"/>
    <property type="gene ID" value="EEL_0000938901"/>
</dbReference>
<evidence type="ECO:0000313" key="3">
    <source>
        <dbReference type="WBParaSite" id="EEL_0000938901-mRNA-1"/>
    </source>
</evidence>
<evidence type="ECO:0000256" key="1">
    <source>
        <dbReference type="SAM" id="MobiDB-lite"/>
    </source>
</evidence>
<name>A0A0R3S3P4_9BILA</name>
<evidence type="ECO:0000313" key="2">
    <source>
        <dbReference type="Proteomes" id="UP000050640"/>
    </source>
</evidence>
<protein>
    <submittedName>
        <fullName evidence="3">Uncharacterized protein</fullName>
    </submittedName>
</protein>
<dbReference type="AlphaFoldDB" id="A0A0R3S3P4"/>
<sequence length="100" mass="11523">MSDRNFSDSKRNHTKDRGNLLLNRCSNNECNPKHCSRKRNLPFNSDISEEQIRKQSSSEEDDELDMASNFFDEDDGGDNSTTTEEPEEEKSCNNINFNQA</sequence>
<keyword evidence="2" id="KW-1185">Reference proteome</keyword>
<proteinExistence type="predicted"/>